<dbReference type="AlphaFoldDB" id="A0A382FG43"/>
<dbReference type="Gene3D" id="3.40.50.2020">
    <property type="match status" value="1"/>
</dbReference>
<dbReference type="GO" id="GO:0046100">
    <property type="term" value="P:hypoxanthine metabolic process"/>
    <property type="evidence" value="ECO:0007669"/>
    <property type="project" value="TreeGrafter"/>
</dbReference>
<dbReference type="GO" id="GO:0006178">
    <property type="term" value="P:guanine salvage"/>
    <property type="evidence" value="ECO:0007669"/>
    <property type="project" value="TreeGrafter"/>
</dbReference>
<dbReference type="NCBIfam" id="TIGR01203">
    <property type="entry name" value="HGPRTase"/>
    <property type="match status" value="1"/>
</dbReference>
<dbReference type="GO" id="GO:0000166">
    <property type="term" value="F:nucleotide binding"/>
    <property type="evidence" value="ECO:0007669"/>
    <property type="project" value="UniProtKB-KW"/>
</dbReference>
<dbReference type="GO" id="GO:0032264">
    <property type="term" value="P:IMP salvage"/>
    <property type="evidence" value="ECO:0007669"/>
    <property type="project" value="TreeGrafter"/>
</dbReference>
<evidence type="ECO:0000256" key="6">
    <source>
        <dbReference type="ARBA" id="ARBA00022490"/>
    </source>
</evidence>
<dbReference type="EC" id="2.4.2.8" evidence="5"/>
<accession>A0A382FG43</accession>
<evidence type="ECO:0000256" key="1">
    <source>
        <dbReference type="ARBA" id="ARBA00001946"/>
    </source>
</evidence>
<proteinExistence type="inferred from homology"/>
<sequence>VRTEGKPELLLDTSLQMSLHLSEKEIREAVQRLAKEISRDYAGKRPLLLGVLKGAFIFLADLVREIDIPLTVDFIRAQSYKGSTTTGEAVLSMGDVVDVKGQHVLVVEDIVDTGTTVGCLLNYLEIGEPASLKLCSLLDKPSRRQTEVKIDYLGFIVPDRFVVGYGTDLDQAWRNLSGIYALDGGQDG</sequence>
<comment type="similarity">
    <text evidence="4">Belongs to the purine/pyrimidine phosphoribosyltransferase family.</text>
</comment>
<dbReference type="GO" id="GO:0004422">
    <property type="term" value="F:hypoxanthine phosphoribosyltransferase activity"/>
    <property type="evidence" value="ECO:0007669"/>
    <property type="project" value="InterPro"/>
</dbReference>
<evidence type="ECO:0000256" key="5">
    <source>
        <dbReference type="ARBA" id="ARBA00011895"/>
    </source>
</evidence>
<protein>
    <recommendedName>
        <fullName evidence="5">hypoxanthine phosphoribosyltransferase</fullName>
        <ecNumber evidence="5">2.4.2.8</ecNumber>
    </recommendedName>
</protein>
<organism evidence="14">
    <name type="scientific">marine metagenome</name>
    <dbReference type="NCBI Taxonomy" id="408172"/>
    <lineage>
        <taxon>unclassified sequences</taxon>
        <taxon>metagenomes</taxon>
        <taxon>ecological metagenomes</taxon>
    </lineage>
</organism>
<keyword evidence="11" id="KW-0547">Nucleotide-binding</keyword>
<keyword evidence="6" id="KW-0963">Cytoplasm</keyword>
<evidence type="ECO:0000256" key="7">
    <source>
        <dbReference type="ARBA" id="ARBA00022676"/>
    </source>
</evidence>
<dbReference type="GO" id="GO:0000287">
    <property type="term" value="F:magnesium ion binding"/>
    <property type="evidence" value="ECO:0007669"/>
    <property type="project" value="TreeGrafter"/>
</dbReference>
<keyword evidence="7" id="KW-0328">Glycosyltransferase</keyword>
<dbReference type="PANTHER" id="PTHR43340">
    <property type="entry name" value="HYPOXANTHINE-GUANINE PHOSPHORIBOSYLTRANSFERASE"/>
    <property type="match status" value="1"/>
</dbReference>
<evidence type="ECO:0000256" key="11">
    <source>
        <dbReference type="ARBA" id="ARBA00022741"/>
    </source>
</evidence>
<dbReference type="SUPFAM" id="SSF53271">
    <property type="entry name" value="PRTase-like"/>
    <property type="match status" value="1"/>
</dbReference>
<reference evidence="14" key="1">
    <citation type="submission" date="2018-05" db="EMBL/GenBank/DDBJ databases">
        <authorList>
            <person name="Lanie J.A."/>
            <person name="Ng W.-L."/>
            <person name="Kazmierczak K.M."/>
            <person name="Andrzejewski T.M."/>
            <person name="Davidsen T.M."/>
            <person name="Wayne K.J."/>
            <person name="Tettelin H."/>
            <person name="Glass J.I."/>
            <person name="Rusch D."/>
            <person name="Podicherti R."/>
            <person name="Tsui H.-C.T."/>
            <person name="Winkler M.E."/>
        </authorList>
    </citation>
    <scope>NUCLEOTIDE SEQUENCE</scope>
</reference>
<keyword evidence="9" id="KW-0479">Metal-binding</keyword>
<evidence type="ECO:0000259" key="13">
    <source>
        <dbReference type="Pfam" id="PF00156"/>
    </source>
</evidence>
<evidence type="ECO:0000256" key="4">
    <source>
        <dbReference type="ARBA" id="ARBA00008391"/>
    </source>
</evidence>
<comment type="cofactor">
    <cofactor evidence="1">
        <name>Mg(2+)</name>
        <dbReference type="ChEBI" id="CHEBI:18420"/>
    </cofactor>
</comment>
<evidence type="ECO:0000256" key="9">
    <source>
        <dbReference type="ARBA" id="ARBA00022723"/>
    </source>
</evidence>
<dbReference type="CDD" id="cd06223">
    <property type="entry name" value="PRTases_typeI"/>
    <property type="match status" value="1"/>
</dbReference>
<dbReference type="GO" id="GO:0005829">
    <property type="term" value="C:cytosol"/>
    <property type="evidence" value="ECO:0007669"/>
    <property type="project" value="TreeGrafter"/>
</dbReference>
<evidence type="ECO:0000313" key="14">
    <source>
        <dbReference type="EMBL" id="SVB61655.1"/>
    </source>
</evidence>
<dbReference type="InterPro" id="IPR050408">
    <property type="entry name" value="HGPRT"/>
</dbReference>
<dbReference type="Pfam" id="PF00156">
    <property type="entry name" value="Pribosyltran"/>
    <property type="match status" value="1"/>
</dbReference>
<feature type="non-terminal residue" evidence="14">
    <location>
        <position position="1"/>
    </location>
</feature>
<dbReference type="GO" id="GO:0006166">
    <property type="term" value="P:purine ribonucleoside salvage"/>
    <property type="evidence" value="ECO:0007669"/>
    <property type="project" value="UniProtKB-KW"/>
</dbReference>
<evidence type="ECO:0000256" key="10">
    <source>
        <dbReference type="ARBA" id="ARBA00022726"/>
    </source>
</evidence>
<feature type="domain" description="Phosphoribosyltransferase" evidence="13">
    <location>
        <begin position="25"/>
        <end position="167"/>
    </location>
</feature>
<dbReference type="PANTHER" id="PTHR43340:SF1">
    <property type="entry name" value="HYPOXANTHINE PHOSPHORIBOSYLTRANSFERASE"/>
    <property type="match status" value="1"/>
</dbReference>
<evidence type="ECO:0000256" key="8">
    <source>
        <dbReference type="ARBA" id="ARBA00022679"/>
    </source>
</evidence>
<evidence type="ECO:0000256" key="3">
    <source>
        <dbReference type="ARBA" id="ARBA00004669"/>
    </source>
</evidence>
<dbReference type="InterPro" id="IPR005904">
    <property type="entry name" value="Hxn_phspho_trans"/>
</dbReference>
<gene>
    <name evidence="14" type="ORF">METZ01_LOCUS214509</name>
</gene>
<name>A0A382FG43_9ZZZZ</name>
<evidence type="ECO:0000256" key="2">
    <source>
        <dbReference type="ARBA" id="ARBA00004496"/>
    </source>
</evidence>
<comment type="pathway">
    <text evidence="3">Purine metabolism; IMP biosynthesis via salvage pathway; IMP from hypoxanthine: step 1/1.</text>
</comment>
<evidence type="ECO:0000256" key="12">
    <source>
        <dbReference type="ARBA" id="ARBA00022842"/>
    </source>
</evidence>
<keyword evidence="8" id="KW-0808">Transferase</keyword>
<dbReference type="GO" id="GO:0032263">
    <property type="term" value="P:GMP salvage"/>
    <property type="evidence" value="ECO:0007669"/>
    <property type="project" value="TreeGrafter"/>
</dbReference>
<keyword evidence="10" id="KW-0660">Purine salvage</keyword>
<keyword evidence="12" id="KW-0460">Magnesium</keyword>
<dbReference type="EMBL" id="UINC01049636">
    <property type="protein sequence ID" value="SVB61655.1"/>
    <property type="molecule type" value="Genomic_DNA"/>
</dbReference>
<comment type="subcellular location">
    <subcellularLocation>
        <location evidence="2">Cytoplasm</location>
    </subcellularLocation>
</comment>
<dbReference type="InterPro" id="IPR000836">
    <property type="entry name" value="PRTase_dom"/>
</dbReference>
<dbReference type="InterPro" id="IPR029057">
    <property type="entry name" value="PRTase-like"/>
</dbReference>